<evidence type="ECO:0000313" key="2">
    <source>
        <dbReference type="Proteomes" id="UP000746747"/>
    </source>
</evidence>
<accession>A0A8J2Q449</accession>
<dbReference type="AlphaFoldDB" id="A0A8J2Q449"/>
<gene>
    <name evidence="1" type="ORF">CJOHNSTONI_LOCUS1776</name>
</gene>
<reference evidence="1" key="1">
    <citation type="submission" date="2021-09" db="EMBL/GenBank/DDBJ databases">
        <authorList>
            <consortium name="Pathogen Informatics"/>
        </authorList>
    </citation>
    <scope>NUCLEOTIDE SEQUENCE</scope>
</reference>
<proteinExistence type="predicted"/>
<dbReference type="OrthoDB" id="10616204at2759"/>
<keyword evidence="2" id="KW-1185">Reference proteome</keyword>
<organism evidence="1 2">
    <name type="scientific">Cercopithifilaria johnstoni</name>
    <dbReference type="NCBI Taxonomy" id="2874296"/>
    <lineage>
        <taxon>Eukaryota</taxon>
        <taxon>Metazoa</taxon>
        <taxon>Ecdysozoa</taxon>
        <taxon>Nematoda</taxon>
        <taxon>Chromadorea</taxon>
        <taxon>Rhabditida</taxon>
        <taxon>Spirurina</taxon>
        <taxon>Spiruromorpha</taxon>
        <taxon>Filarioidea</taxon>
        <taxon>Onchocercidae</taxon>
        <taxon>Cercopithifilaria</taxon>
    </lineage>
</organism>
<sequence length="80" mass="9038">MDENDNKGCRMASSIPTESAYSLSKSDLPELKQNILKSDFKPVQDPLSAALKLRKKRNSLFVDYHSWHISIIDISSLDSL</sequence>
<comment type="caution">
    <text evidence="1">The sequence shown here is derived from an EMBL/GenBank/DDBJ whole genome shotgun (WGS) entry which is preliminary data.</text>
</comment>
<dbReference type="Proteomes" id="UP000746747">
    <property type="component" value="Unassembled WGS sequence"/>
</dbReference>
<protein>
    <submittedName>
        <fullName evidence="1">Uncharacterized protein</fullName>
    </submittedName>
</protein>
<evidence type="ECO:0000313" key="1">
    <source>
        <dbReference type="EMBL" id="CAG9531370.1"/>
    </source>
</evidence>
<name>A0A8J2Q449_9BILA</name>
<dbReference type="EMBL" id="CAKAEH010000558">
    <property type="protein sequence ID" value="CAG9531370.1"/>
    <property type="molecule type" value="Genomic_DNA"/>
</dbReference>